<dbReference type="Proteomes" id="UP000653797">
    <property type="component" value="Unassembled WGS sequence"/>
</dbReference>
<name>A0A927B195_9BACT</name>
<reference evidence="1" key="1">
    <citation type="submission" date="2020-09" db="EMBL/GenBank/DDBJ databases">
        <authorList>
            <person name="Kim M.K."/>
        </authorList>
    </citation>
    <scope>NUCLEOTIDE SEQUENCE</scope>
    <source>
        <strain evidence="1">BT704</strain>
    </source>
</reference>
<accession>A0A927B195</accession>
<evidence type="ECO:0000313" key="2">
    <source>
        <dbReference type="Proteomes" id="UP000653797"/>
    </source>
</evidence>
<evidence type="ECO:0000313" key="1">
    <source>
        <dbReference type="EMBL" id="MBD2753694.1"/>
    </source>
</evidence>
<organism evidence="1 2">
    <name type="scientific">Spirosoma validum</name>
    <dbReference type="NCBI Taxonomy" id="2771355"/>
    <lineage>
        <taxon>Bacteria</taxon>
        <taxon>Pseudomonadati</taxon>
        <taxon>Bacteroidota</taxon>
        <taxon>Cytophagia</taxon>
        <taxon>Cytophagales</taxon>
        <taxon>Cytophagaceae</taxon>
        <taxon>Spirosoma</taxon>
    </lineage>
</organism>
<sequence length="79" mass="8862">MKTVLAATIILPVATLWMVSHSTQREADPNIAIKKRLRDFIALTDSMDFDGKTENQHDMGHEEVLAAREEARTLLSKLA</sequence>
<dbReference type="AlphaFoldDB" id="A0A927B195"/>
<proteinExistence type="predicted"/>
<gene>
    <name evidence="1" type="ORF">IC230_12390</name>
</gene>
<comment type="caution">
    <text evidence="1">The sequence shown here is derived from an EMBL/GenBank/DDBJ whole genome shotgun (WGS) entry which is preliminary data.</text>
</comment>
<dbReference type="EMBL" id="JACXAA010000004">
    <property type="protein sequence ID" value="MBD2753694.1"/>
    <property type="molecule type" value="Genomic_DNA"/>
</dbReference>
<protein>
    <submittedName>
        <fullName evidence="1">Uncharacterized protein</fullName>
    </submittedName>
</protein>
<dbReference type="RefSeq" id="WP_191039342.1">
    <property type="nucleotide sequence ID" value="NZ_JACXAA010000004.1"/>
</dbReference>
<keyword evidence="2" id="KW-1185">Reference proteome</keyword>